<feature type="compositionally biased region" description="Polar residues" evidence="1">
    <location>
        <begin position="589"/>
        <end position="608"/>
    </location>
</feature>
<feature type="compositionally biased region" description="Basic and acidic residues" evidence="1">
    <location>
        <begin position="38"/>
        <end position="48"/>
    </location>
</feature>
<protein>
    <submittedName>
        <fullName evidence="2">Uncharacterized protein</fullName>
    </submittedName>
</protein>
<comment type="caution">
    <text evidence="2">The sequence shown here is derived from an EMBL/GenBank/DDBJ whole genome shotgun (WGS) entry which is preliminary data.</text>
</comment>
<feature type="region of interest" description="Disordered" evidence="1">
    <location>
        <begin position="1"/>
        <end position="20"/>
    </location>
</feature>
<organism evidence="2 3">
    <name type="scientific">Batillaria attramentaria</name>
    <dbReference type="NCBI Taxonomy" id="370345"/>
    <lineage>
        <taxon>Eukaryota</taxon>
        <taxon>Metazoa</taxon>
        <taxon>Spiralia</taxon>
        <taxon>Lophotrochozoa</taxon>
        <taxon>Mollusca</taxon>
        <taxon>Gastropoda</taxon>
        <taxon>Caenogastropoda</taxon>
        <taxon>Sorbeoconcha</taxon>
        <taxon>Cerithioidea</taxon>
        <taxon>Batillariidae</taxon>
        <taxon>Batillaria</taxon>
    </lineage>
</organism>
<gene>
    <name evidence="2" type="ORF">BaRGS_00011676</name>
</gene>
<keyword evidence="3" id="KW-1185">Reference proteome</keyword>
<feature type="compositionally biased region" description="Basic and acidic residues" evidence="1">
    <location>
        <begin position="479"/>
        <end position="491"/>
    </location>
</feature>
<feature type="compositionally biased region" description="Polar residues" evidence="1">
    <location>
        <begin position="7"/>
        <end position="20"/>
    </location>
</feature>
<evidence type="ECO:0000313" key="2">
    <source>
        <dbReference type="EMBL" id="KAK7497146.1"/>
    </source>
</evidence>
<proteinExistence type="predicted"/>
<sequence length="907" mass="102009">MARPWITETQNSHLSRTQPASRYVEVKHRKHVLQNHVWHQDVAKRSRTEPQPPKHTPKKVELTDMWRQDVKNNFPDMHRKVTFVPPVHFNRVSVKQETIHGEEVNVQIPAKQLSDVRENECTHRMHHTLRCMFEEEEEAMFVVWNLDFDTYLNNLGGLDNTKKTPSHQAESLYIPNGHCRPDPSTPNGRVPPKNGHSYNAGFLRPRDLKPDLQRGKFAVLIISKHHGLVIIEIKAIGDAFVMAEESMTKEKEHNSIKTKIQKALSQLDKEETVLKYLVSDLSRDLPIKKALALPNLKRTKLEEVLLQDSELRNDFCRCFGTGQDVEAALRCCVFSEQLPPFGRAWELQDGDVKKLRQDWWLLLADNGGRQQLDDDLYESLVARFCGPGTPLHVTTTRSARAVVSTLHDAVLETARCLKHWTLTPDQVQKRLASRQNKVRLHLCTQTTIEGIVRELIQAWSGDPPQLGEDFEKDKTFRGEERLQEEQPRDTMDTGAPISAPEYRCADPQRTLATGQLVRKKGLLADFSPGSANGVIKAQQVVNGFRAITIQQKQTTKLDVIPNGYIQEGRGGIVNGQVEQEMVNPQFQFQAGHSQTGPGSQQEMDTESPSVVEKDRTTSAKKPLLLIVDEAPWFFAKVIDRIEKMKHLYSGFQCWAGSSFFGTRPQSFTEIKLTQSLRCPPVVIRELETGAAYSTRAMYRYATGDSGVLSSLPPLTDGPPVKRISHGGHMARDVWDCEDCGREAANYLTQELHINTAPATEETGTPKDTLKLSDVMVSGYVKLAKHRTSASQPMDHAAADTDKNPKGFLKGLHCGNVPYDVITKDSEDFPETLACPKEDKVQVAEAECIMGLKRAVVVVIGTTDMSATCPRYVDPWCDVIARCNSQLVVVGDISRLEDRFAEAMMLGC</sequence>
<name>A0ABD0LDC5_9CAEN</name>
<evidence type="ECO:0000256" key="1">
    <source>
        <dbReference type="SAM" id="MobiDB-lite"/>
    </source>
</evidence>
<reference evidence="2 3" key="1">
    <citation type="journal article" date="2023" name="Sci. Data">
        <title>Genome assembly of the Korean intertidal mud-creeper Batillaria attramentaria.</title>
        <authorList>
            <person name="Patra A.K."/>
            <person name="Ho P.T."/>
            <person name="Jun S."/>
            <person name="Lee S.J."/>
            <person name="Kim Y."/>
            <person name="Won Y.J."/>
        </authorList>
    </citation>
    <scope>NUCLEOTIDE SEQUENCE [LARGE SCALE GENOMIC DNA]</scope>
    <source>
        <strain evidence="2">Wonlab-2016</strain>
    </source>
</reference>
<dbReference type="AlphaFoldDB" id="A0ABD0LDC5"/>
<feature type="region of interest" description="Disordered" evidence="1">
    <location>
        <begin position="589"/>
        <end position="615"/>
    </location>
</feature>
<dbReference type="Proteomes" id="UP001519460">
    <property type="component" value="Unassembled WGS sequence"/>
</dbReference>
<accession>A0ABD0LDC5</accession>
<dbReference type="EMBL" id="JACVVK020000061">
    <property type="protein sequence ID" value="KAK7497146.1"/>
    <property type="molecule type" value="Genomic_DNA"/>
</dbReference>
<evidence type="ECO:0000313" key="3">
    <source>
        <dbReference type="Proteomes" id="UP001519460"/>
    </source>
</evidence>
<feature type="region of interest" description="Disordered" evidence="1">
    <location>
        <begin position="479"/>
        <end position="501"/>
    </location>
</feature>
<feature type="region of interest" description="Disordered" evidence="1">
    <location>
        <begin position="174"/>
        <end position="195"/>
    </location>
</feature>
<feature type="region of interest" description="Disordered" evidence="1">
    <location>
        <begin position="38"/>
        <end position="58"/>
    </location>
</feature>